<dbReference type="SUPFAM" id="SSF82171">
    <property type="entry name" value="DPP6 N-terminal domain-like"/>
    <property type="match status" value="1"/>
</dbReference>
<organism evidence="4 5">
    <name type="scientific">Pseudoalteromonas lipolytica</name>
    <dbReference type="NCBI Taxonomy" id="570156"/>
    <lineage>
        <taxon>Bacteria</taxon>
        <taxon>Pseudomonadati</taxon>
        <taxon>Pseudomonadota</taxon>
        <taxon>Gammaproteobacteria</taxon>
        <taxon>Alteromonadales</taxon>
        <taxon>Pseudoalteromonadaceae</taxon>
        <taxon>Pseudoalteromonas</taxon>
    </lineage>
</organism>
<dbReference type="Gene3D" id="3.40.50.1820">
    <property type="entry name" value="alpha/beta hydrolase"/>
    <property type="match status" value="1"/>
</dbReference>
<evidence type="ECO:0000259" key="3">
    <source>
        <dbReference type="Pfam" id="PF00326"/>
    </source>
</evidence>
<dbReference type="RefSeq" id="WP_074989796.1">
    <property type="nucleotide sequence ID" value="NZ_FPAZ01000024.1"/>
</dbReference>
<dbReference type="InterPro" id="IPR001375">
    <property type="entry name" value="Peptidase_S9_cat"/>
</dbReference>
<reference evidence="4 5" key="1">
    <citation type="submission" date="2016-10" db="EMBL/GenBank/DDBJ databases">
        <authorList>
            <person name="Varghese N."/>
            <person name="Submissions S."/>
        </authorList>
    </citation>
    <scope>NUCLEOTIDE SEQUENCE [LARGE SCALE GENOMIC DNA]</scope>
    <source>
        <strain evidence="4 5">CGMCC 1.8499</strain>
    </source>
</reference>
<accession>A0ABY1GPH4</accession>
<dbReference type="SUPFAM" id="SSF53474">
    <property type="entry name" value="alpha/beta-Hydrolases"/>
    <property type="match status" value="1"/>
</dbReference>
<keyword evidence="1" id="KW-0378">Hydrolase</keyword>
<feature type="chain" id="PRO_5046996397" evidence="2">
    <location>
        <begin position="21"/>
        <end position="637"/>
    </location>
</feature>
<feature type="signal peptide" evidence="2">
    <location>
        <begin position="1"/>
        <end position="20"/>
    </location>
</feature>
<evidence type="ECO:0000256" key="2">
    <source>
        <dbReference type="SAM" id="SignalP"/>
    </source>
</evidence>
<dbReference type="InterPro" id="IPR029058">
    <property type="entry name" value="AB_hydrolase_fold"/>
</dbReference>
<keyword evidence="5" id="KW-1185">Reference proteome</keyword>
<comment type="caution">
    <text evidence="4">The sequence shown here is derived from an EMBL/GenBank/DDBJ whole genome shotgun (WGS) entry which is preliminary data.</text>
</comment>
<proteinExistence type="predicted"/>
<protein>
    <submittedName>
        <fullName evidence="4">Prolyl oligopeptidase family protein</fullName>
    </submittedName>
</protein>
<dbReference type="PANTHER" id="PTHR42776:SF27">
    <property type="entry name" value="DIPEPTIDYL PEPTIDASE FAMILY MEMBER 6"/>
    <property type="match status" value="1"/>
</dbReference>
<evidence type="ECO:0000313" key="5">
    <source>
        <dbReference type="Proteomes" id="UP000183805"/>
    </source>
</evidence>
<dbReference type="Proteomes" id="UP000183805">
    <property type="component" value="Unassembled WGS sequence"/>
</dbReference>
<sequence length="637" mass="72027">MRYIKSLGLLLLLFSQMTFAKNTLEDFFNSKDYQQVKISPNGKYFSITFQDETQVKLVILDRKTKKVLSSYGFGEYQKIANVIWVNDERFIMSVKKTVGYLDTKGGSPYFIASNFDGSNRRELLASQTSFYNILSILPDDKENILVTKQHYADDFAVKVHKVNVYNGRSSYQADQPKEDVFGMVADVSGQPRIAFSYVEKEEHEMGKGELNMFYKKTPNSDWETFNLGILNYNPGDNLSIIGMNKSGNLAYFTNDSTTKNIAVFSFNLETNELKKLIEDADVDISTPIYGFSGEVVGVTYDPNYPAYHYFSDAGDNDVLKRLSDSFHAYRLRFTSHAKEQKLSVFEVSSDKSPTEFYLYDITSKKASFVASMNEKINKKELATVEPFKISARDGVVLHGYITIPNNKKEPYSAVVMLHGGPHGVRDFWGFNAEAQYLASIGYAVLQVNFRGSGGYGSSFLKSGYKNWGTKMQDDVTDATHWAIKQKIIDKNNICIYGGSYGGYAALMGAVREPNLYKCAIGYVGVYSIPEMFSSGDIPTRDSGVKFLNTVHGMDVEDQKSRSPAYNVDKIKAKLFIAHGSDDIRVPMEQYEALTSALDRINYPYESMVRNEGHGYHKPKNRTDFYNAMTKFLDENLK</sequence>
<evidence type="ECO:0000313" key="4">
    <source>
        <dbReference type="EMBL" id="SFU00347.1"/>
    </source>
</evidence>
<name>A0ABY1GPH4_9GAMM</name>
<dbReference type="Pfam" id="PF00326">
    <property type="entry name" value="Peptidase_S9"/>
    <property type="match status" value="1"/>
</dbReference>
<evidence type="ECO:0000256" key="1">
    <source>
        <dbReference type="ARBA" id="ARBA00022801"/>
    </source>
</evidence>
<gene>
    <name evidence="4" type="ORF">SAMN04487854_12438</name>
</gene>
<dbReference type="EMBL" id="FPAZ01000024">
    <property type="protein sequence ID" value="SFU00347.1"/>
    <property type="molecule type" value="Genomic_DNA"/>
</dbReference>
<keyword evidence="2" id="KW-0732">Signal</keyword>
<feature type="domain" description="Peptidase S9 prolyl oligopeptidase catalytic" evidence="3">
    <location>
        <begin position="428"/>
        <end position="637"/>
    </location>
</feature>
<dbReference type="PANTHER" id="PTHR42776">
    <property type="entry name" value="SERINE PEPTIDASE S9 FAMILY MEMBER"/>
    <property type="match status" value="1"/>
</dbReference>